<comment type="similarity">
    <text evidence="2">Belongs to the nucleoporin Nup133 family.</text>
</comment>
<dbReference type="GO" id="GO:0017056">
    <property type="term" value="F:structural constituent of nuclear pore"/>
    <property type="evidence" value="ECO:0007669"/>
    <property type="project" value="InterPro"/>
</dbReference>
<evidence type="ECO:0000256" key="3">
    <source>
        <dbReference type="ARBA" id="ARBA00022448"/>
    </source>
</evidence>
<accession>A0A8H7Y0X1</accession>
<name>A0A8H7Y0X1_PSICU</name>
<evidence type="ECO:0000256" key="8">
    <source>
        <dbReference type="SAM" id="MobiDB-lite"/>
    </source>
</evidence>
<evidence type="ECO:0000259" key="9">
    <source>
        <dbReference type="Pfam" id="PF03177"/>
    </source>
</evidence>
<dbReference type="GO" id="GO:0031080">
    <property type="term" value="C:nuclear pore outer ring"/>
    <property type="evidence" value="ECO:0007669"/>
    <property type="project" value="TreeGrafter"/>
</dbReference>
<dbReference type="GO" id="GO:0006606">
    <property type="term" value="P:protein import into nucleus"/>
    <property type="evidence" value="ECO:0007669"/>
    <property type="project" value="TreeGrafter"/>
</dbReference>
<evidence type="ECO:0000256" key="1">
    <source>
        <dbReference type="ARBA" id="ARBA00004259"/>
    </source>
</evidence>
<evidence type="ECO:0000256" key="5">
    <source>
        <dbReference type="ARBA" id="ARBA00022927"/>
    </source>
</evidence>
<dbReference type="Pfam" id="PF08801">
    <property type="entry name" value="Nucleoporin_N"/>
    <property type="match status" value="1"/>
</dbReference>
<dbReference type="PANTHER" id="PTHR13405">
    <property type="entry name" value="NUCLEAR PORE COMPLEX PROTEIN NUP133"/>
    <property type="match status" value="1"/>
</dbReference>
<evidence type="ECO:0000256" key="2">
    <source>
        <dbReference type="ARBA" id="ARBA00005569"/>
    </source>
</evidence>
<dbReference type="PANTHER" id="PTHR13405:SF11">
    <property type="entry name" value="NUCLEAR PORE COMPLEX PROTEIN NUP133"/>
    <property type="match status" value="1"/>
</dbReference>
<evidence type="ECO:0000256" key="7">
    <source>
        <dbReference type="ARBA" id="ARBA00023242"/>
    </source>
</evidence>
<keyword evidence="7" id="KW-0539">Nucleus</keyword>
<proteinExistence type="inferred from homology"/>
<evidence type="ECO:0000259" key="10">
    <source>
        <dbReference type="Pfam" id="PF08801"/>
    </source>
</evidence>
<feature type="domain" description="Nucleoporin Nup133/Nup155-like C-terminal" evidence="9">
    <location>
        <begin position="824"/>
        <end position="1174"/>
    </location>
</feature>
<organism evidence="11">
    <name type="scientific">Psilocybe cubensis</name>
    <name type="common">Psychedelic mushroom</name>
    <name type="synonym">Stropharia cubensis</name>
    <dbReference type="NCBI Taxonomy" id="181762"/>
    <lineage>
        <taxon>Eukaryota</taxon>
        <taxon>Fungi</taxon>
        <taxon>Dikarya</taxon>
        <taxon>Basidiomycota</taxon>
        <taxon>Agaricomycotina</taxon>
        <taxon>Agaricomycetes</taxon>
        <taxon>Agaricomycetidae</taxon>
        <taxon>Agaricales</taxon>
        <taxon>Agaricineae</taxon>
        <taxon>Strophariaceae</taxon>
        <taxon>Psilocybe</taxon>
    </lineage>
</organism>
<dbReference type="InterPro" id="IPR014908">
    <property type="entry name" value="Nucleoporin_Nup133/Nup155_N"/>
</dbReference>
<dbReference type="InterPro" id="IPR015943">
    <property type="entry name" value="WD40/YVTN_repeat-like_dom_sf"/>
</dbReference>
<dbReference type="OrthoDB" id="103454at2759"/>
<dbReference type="Gene3D" id="2.130.10.10">
    <property type="entry name" value="YVTN repeat-like/Quinoprotein amine dehydrogenase"/>
    <property type="match status" value="1"/>
</dbReference>
<dbReference type="Pfam" id="PF03177">
    <property type="entry name" value="Nucleoporin_C"/>
    <property type="match status" value="1"/>
</dbReference>
<dbReference type="Gene3D" id="1.20.58.1380">
    <property type="match status" value="1"/>
</dbReference>
<evidence type="ECO:0000256" key="6">
    <source>
        <dbReference type="ARBA" id="ARBA00023010"/>
    </source>
</evidence>
<comment type="caution">
    <text evidence="11">The sequence shown here is derived from an EMBL/GenBank/DDBJ whole genome shotgun (WGS) entry which is preliminary data.</text>
</comment>
<evidence type="ECO:0000313" key="11">
    <source>
        <dbReference type="EMBL" id="KAG5171670.1"/>
    </source>
</evidence>
<dbReference type="GO" id="GO:0016973">
    <property type="term" value="P:poly(A)+ mRNA export from nucleus"/>
    <property type="evidence" value="ECO:0007669"/>
    <property type="project" value="TreeGrafter"/>
</dbReference>
<dbReference type="InterPro" id="IPR037624">
    <property type="entry name" value="Nup133-like"/>
</dbReference>
<dbReference type="GO" id="GO:0000972">
    <property type="term" value="P:transcription-dependent tethering of RNA polymerase II gene DNA at nuclear periphery"/>
    <property type="evidence" value="ECO:0007669"/>
    <property type="project" value="TreeGrafter"/>
</dbReference>
<dbReference type="EMBL" id="JAFIQS010000003">
    <property type="protein sequence ID" value="KAG5171670.1"/>
    <property type="molecule type" value="Genomic_DNA"/>
</dbReference>
<sequence length="1200" mass="134411">MATFSPSPAPRRSSRLHTRGNSPVRSQRPHRLAAEPTLILNDSNSVASAMDIDERSSLITDRSLSRIGGEMIFAKTEEMSVSFYANLPLEVKQVLRLSDFNRDLYSGEIDTTTGFALVASAQTCFVWQHAQAIKGIPTCYIFSCPEDGSQTPKPPFHALVPQGSSREPGLILVSVTGQIRFWDSIGIGLAGGDNYISSQVENMNYEEEVTNLIRVDAQTYILSTSFGVLHRIVLTSAGGKYHLTIRGFARPSNSGTFSRLLPSFLSSSASASYDSKGKAGHIHAVALGTTSTLGDRDVWALANGRIQRWIMRVEGWEELVLDLDLTQLLLNKVQEKLSANSEDVEISDIAIFEDQNIALLISYSGKDVSADDFQRLYALAELKSVGNDFSVKHLYSVPYQTTSKPGPPVHPRIQLIYSGSIISVQFGDAVALCARGSEYRDRLELKGINDRTLGVGVSLTTNLLLILTANTMMKVSLDLDKIQSFRPETGHTALVKSIMMQAIIYGPSPLNPLRFSFPPELSGDALMNAAQQLSDAVMKSDSEIVRQSPDMTIQMQGRKDRLSWLISFINENTVLDKMTQASRQRIATDSEKLFACHKLWIAYNQSISHSSVLKDAVVAYMQEIGDDSHEDLVRAFFRTRVSDIGNVLQKVSSIAKEAAKRSSNTLLQILPEANRIVISVLHEASKYRDFNWEVYGLESPMIGAWTSRSGVIDSARSLFDLTTEALKSDRGPITTVKEPSSQFPGLAKVLLECVKERIEWLALSTEPPAATQVLYREFSELRPKIFETLRQFGHQEAAFKLAERYNDYTSLVLLSHQEIVYPPHQNPHTDRIKLYIQKYGEDFTSELFRWYIQNGEVRTMFDQEAPAGRDLLNKYFENQSNRNIAITWINDLENKAFALAASDLFQDAQGAPNLEGRHLMLSIGKLSYLAHMQETNFQEASTTSSKGPSLDDFHDALDFVSVLEKLVQDFRSVLVAARARQSIESQINTIIKEKGRQLDSRVGFVYIFKDLLRTILKGDALSVEDTVDILTLKDNTETVEDFATSLHVLSLAPEGSGSDVSGIRGKIPVEIPARRKESALHTIWRRIYLQDDWDALKQTADVSDDELMRRYQETAMFQTIFSMLMKSKEELIVDPESSLSIPSTQEISSRWPGMSSDHINALIQDYTWEKDRVESWDLSEIYDRIKQLAEEEADRRLNGD</sequence>
<protein>
    <submittedName>
        <fullName evidence="11">Uncharacterized protein</fullName>
    </submittedName>
</protein>
<reference evidence="11" key="1">
    <citation type="submission" date="2021-02" db="EMBL/GenBank/DDBJ databases">
        <title>Psilocybe cubensis genome.</title>
        <authorList>
            <person name="Mckernan K.J."/>
            <person name="Crawford S."/>
            <person name="Trippe A."/>
            <person name="Kane L.T."/>
            <person name="Mclaughlin S."/>
        </authorList>
    </citation>
    <scope>NUCLEOTIDE SEQUENCE [LARGE SCALE GENOMIC DNA]</scope>
    <source>
        <strain evidence="11">MGC-MH-2018</strain>
    </source>
</reference>
<gene>
    <name evidence="11" type="ORF">JR316_003757</name>
</gene>
<dbReference type="SUPFAM" id="SSF117289">
    <property type="entry name" value="Nucleoporin domain"/>
    <property type="match status" value="1"/>
</dbReference>
<keyword evidence="3" id="KW-0813">Transport</keyword>
<dbReference type="InterPro" id="IPR007187">
    <property type="entry name" value="Nucleoporin_Nup133/Nup155_C"/>
</dbReference>
<feature type="region of interest" description="Disordered" evidence="8">
    <location>
        <begin position="1"/>
        <end position="31"/>
    </location>
</feature>
<dbReference type="AlphaFoldDB" id="A0A8H7Y0X1"/>
<keyword evidence="4" id="KW-0509">mRNA transport</keyword>
<comment type="subcellular location">
    <subcellularLocation>
        <location evidence="1">Nucleus envelope</location>
    </subcellularLocation>
</comment>
<keyword evidence="5" id="KW-0653">Protein transport</keyword>
<feature type="domain" description="Nucleoporin Nup133/Nup155-like N-terminal" evidence="10">
    <location>
        <begin position="79"/>
        <end position="427"/>
    </location>
</feature>
<evidence type="ECO:0000256" key="4">
    <source>
        <dbReference type="ARBA" id="ARBA00022816"/>
    </source>
</evidence>
<keyword evidence="6" id="KW-0811">Translocation</keyword>